<dbReference type="PANTHER" id="PTHR33710:SF62">
    <property type="entry name" value="DUF4283 DOMAIN PROTEIN"/>
    <property type="match status" value="1"/>
</dbReference>
<dbReference type="EnsemblPlants" id="evm.model.02.938">
    <property type="protein sequence ID" value="cds.evm.model.02.938"/>
    <property type="gene ID" value="evm.TU.02.938"/>
</dbReference>
<evidence type="ECO:0000256" key="1">
    <source>
        <dbReference type="SAM" id="MobiDB-lite"/>
    </source>
</evidence>
<reference evidence="3" key="1">
    <citation type="submission" date="2018-11" db="EMBL/GenBank/DDBJ databases">
        <authorList>
            <person name="Grassa J C."/>
        </authorList>
    </citation>
    <scope>NUCLEOTIDE SEQUENCE [LARGE SCALE GENOMIC DNA]</scope>
</reference>
<dbReference type="AlphaFoldDB" id="A0A803P3A5"/>
<dbReference type="Gramene" id="evm.model.02.938">
    <property type="protein sequence ID" value="cds.evm.model.02.938"/>
    <property type="gene ID" value="evm.TU.02.938"/>
</dbReference>
<dbReference type="PANTHER" id="PTHR33710">
    <property type="entry name" value="BNAC02G09200D PROTEIN"/>
    <property type="match status" value="1"/>
</dbReference>
<dbReference type="Proteomes" id="UP000596661">
    <property type="component" value="Chromosome 2"/>
</dbReference>
<protein>
    <recommendedName>
        <fullName evidence="2">Endonuclease/exonuclease/phosphatase domain-containing protein</fullName>
    </recommendedName>
</protein>
<dbReference type="EMBL" id="UZAU01000144">
    <property type="status" value="NOT_ANNOTATED_CDS"/>
    <property type="molecule type" value="Genomic_DNA"/>
</dbReference>
<evidence type="ECO:0000259" key="2">
    <source>
        <dbReference type="Pfam" id="PF03372"/>
    </source>
</evidence>
<dbReference type="SUPFAM" id="SSF56219">
    <property type="entry name" value="DNase I-like"/>
    <property type="match status" value="1"/>
</dbReference>
<proteinExistence type="predicted"/>
<feature type="region of interest" description="Disordered" evidence="1">
    <location>
        <begin position="380"/>
        <end position="403"/>
    </location>
</feature>
<keyword evidence="4" id="KW-1185">Reference proteome</keyword>
<accession>A0A803P3A5</accession>
<dbReference type="Pfam" id="PF03372">
    <property type="entry name" value="Exo_endo_phos"/>
    <property type="match status" value="1"/>
</dbReference>
<name>A0A803P3A5_CANSA</name>
<reference evidence="3" key="2">
    <citation type="submission" date="2021-03" db="UniProtKB">
        <authorList>
            <consortium name="EnsemblPlants"/>
        </authorList>
    </citation>
    <scope>IDENTIFICATION</scope>
</reference>
<dbReference type="InterPro" id="IPR036691">
    <property type="entry name" value="Endo/exonu/phosph_ase_sf"/>
</dbReference>
<sequence>MLLLSSSPFIGVTVRPPFPQSSDGFSPHPQTPFAAIRRNLTINSVISFTGKPLIYHYSSTTVPSGFNFALHSLSNFSIFPYKENPSFGLTLMKPTHPEPPWTMISSTIVEDTIPILGATVNSAAPDHPEDDGREEPFAFLAVKLLTTRHFNSEAFKNRLKQMWPELSGIPFLKRSRALAQRLGEVLGRFIEVDTASLNETWGPYLRVRIEMDVTQPLPRGTGFHFHANPASLAPSSPYRFHQAPVITEGPYNEPTSAYGIQHLSQPQTTLMGLHANLSSPHFNLNHSPPTTTFWPAHQTVTAAATMASRAQSPAVSPNITAPSHLPTFPPITTAEQLATPLPRPISTTAEALVATTGASQHVVPVSQAFSTILSDLNPAQPPRFAVGSSTNPTPSSTRVRKFKPQRPDCLNAAEFRRMLKRTCNLAKSLEDETVEEAGDAGAMNIISWNARGLGSKRAFRSLSLLVKQNRPTLLYIMESKLPVGALNKFASSLKFPNGLEVPRVGLSGGLLLLWTHDVDVTLLSYNISHFHCYLKFPNFNAFTFTAFYGAPHARNKLHSWHLIDRLGSNSRLQPWLIMGDFNDYLSLSDKIGGNMSRTPSTQFQSFIDNYELHPLTPLGNLFSWTNRQKPPHHTQERIDWCLSNEAWDAIFPASHLNHGDFFGSDHRPLILNLSHMSDPHTPPPRFIFDKLWMSEPGFEDCLREAWTQTTSNTHSNPLTDLNERLANCSSRLNHWKKSLGPPLTAQIRIVQSQLQLINSLPNPTTEQLEQSQKLEEELSGLLQKEEVYWQQRSRVTWLKLGDKNTRYFHRMASQRRTTNKILSLQRLDGSWANDTPSILATIEQYFTTLFQSQMPDNEVIEYVLSGISESLTPAEIDLLQATFTASEVKTTTFQLAHDKAPGLDGYSGSFFQKNWHLLGQDVTIAALNFLNGDADLAAINQMLLVLIPKRNNPLARSELSTHRLCSTFYKIISGSYANLSHALGIKIARRANHLHLFFGDDSLLLALLVKSCDHHQELLRSGLRKSIGDGTTINIYNDAWIPGYGKLSFLRYHSNADMTVADLITPTKQWNHDTIQSLFPTDITQAIISIPLYTISTPDTYYWTLTPHGSYTVNSGYHLAHRQLHHTEPSPSNNKSSHDWWKALWNLSLPPKYHDETLEHALFRCSAAQKLWNCRNIWLHEGLSPSPNQIIRDASIYFEQYKNCTTQEPTPSPAQEDHSILLDSRTSPPTFHHRLLRVLLGIPAPQNGLRHDHPL</sequence>
<dbReference type="InterPro" id="IPR005135">
    <property type="entry name" value="Endo/exonuclease/phosphatase"/>
</dbReference>
<dbReference type="GO" id="GO:0003824">
    <property type="term" value="F:catalytic activity"/>
    <property type="evidence" value="ECO:0007669"/>
    <property type="project" value="InterPro"/>
</dbReference>
<evidence type="ECO:0000313" key="3">
    <source>
        <dbReference type="EnsemblPlants" id="cds.evm.model.02.938"/>
    </source>
</evidence>
<organism evidence="3 4">
    <name type="scientific">Cannabis sativa</name>
    <name type="common">Hemp</name>
    <name type="synonym">Marijuana</name>
    <dbReference type="NCBI Taxonomy" id="3483"/>
    <lineage>
        <taxon>Eukaryota</taxon>
        <taxon>Viridiplantae</taxon>
        <taxon>Streptophyta</taxon>
        <taxon>Embryophyta</taxon>
        <taxon>Tracheophyta</taxon>
        <taxon>Spermatophyta</taxon>
        <taxon>Magnoliopsida</taxon>
        <taxon>eudicotyledons</taxon>
        <taxon>Gunneridae</taxon>
        <taxon>Pentapetalae</taxon>
        <taxon>rosids</taxon>
        <taxon>fabids</taxon>
        <taxon>Rosales</taxon>
        <taxon>Cannabaceae</taxon>
        <taxon>Cannabis</taxon>
    </lineage>
</organism>
<feature type="domain" description="Endonuclease/exonuclease/phosphatase" evidence="2">
    <location>
        <begin position="446"/>
        <end position="666"/>
    </location>
</feature>
<feature type="compositionally biased region" description="Polar residues" evidence="1">
    <location>
        <begin position="387"/>
        <end position="397"/>
    </location>
</feature>
<evidence type="ECO:0000313" key="4">
    <source>
        <dbReference type="Proteomes" id="UP000596661"/>
    </source>
</evidence>
<dbReference type="Gene3D" id="3.60.10.10">
    <property type="entry name" value="Endonuclease/exonuclease/phosphatase"/>
    <property type="match status" value="1"/>
</dbReference>